<dbReference type="VEuPathDB" id="FungiDB:ACJ73_04290"/>
<gene>
    <name evidence="1" type="ORF">ACJ73_04290</name>
</gene>
<keyword evidence="2" id="KW-1185">Reference proteome</keyword>
<comment type="caution">
    <text evidence="1">The sequence shown here is derived from an EMBL/GenBank/DDBJ whole genome shotgun (WGS) entry which is preliminary data.</text>
</comment>
<evidence type="ECO:0000313" key="2">
    <source>
        <dbReference type="Proteomes" id="UP000242791"/>
    </source>
</evidence>
<sequence>MVYVQEFLNFMNFDHGTAKNAIGLGQKILVNERMFPGFSGSTALYAFCQDTFRRVLYDGLKNLNQLLQVPDYHSICSLAVEKALYVENAQRIYCDTSRWRLPPGPPTREYFVECWAEGGSDNRLPSM</sequence>
<evidence type="ECO:0000313" key="1">
    <source>
        <dbReference type="EMBL" id="OJD24355.1"/>
    </source>
</evidence>
<protein>
    <submittedName>
        <fullName evidence="1">Uncharacterized protein</fullName>
    </submittedName>
</protein>
<dbReference type="OrthoDB" id="10354845at2759"/>
<reference evidence="1 2" key="1">
    <citation type="submission" date="2015-08" db="EMBL/GenBank/DDBJ databases">
        <title>Emmonsia species relationships and genome sequence.</title>
        <authorList>
            <person name="Cuomo C.A."/>
            <person name="Schwartz I.S."/>
            <person name="Kenyon C."/>
            <person name="De Hoog G.S."/>
            <person name="Govender N.P."/>
            <person name="Botha A."/>
            <person name="Moreno L."/>
            <person name="De Vries M."/>
            <person name="Munoz J.F."/>
            <person name="Stielow J.B."/>
        </authorList>
    </citation>
    <scope>NUCLEOTIDE SEQUENCE [LARGE SCALE GENOMIC DNA]</scope>
    <source>
        <strain evidence="1 2">EI222</strain>
    </source>
</reference>
<dbReference type="Proteomes" id="UP000242791">
    <property type="component" value="Unassembled WGS sequence"/>
</dbReference>
<dbReference type="AlphaFoldDB" id="A0A1J9QVU6"/>
<name>A0A1J9QVU6_9EURO</name>
<accession>A0A1J9QVU6</accession>
<proteinExistence type="predicted"/>
<dbReference type="EMBL" id="LGTZ01000580">
    <property type="protein sequence ID" value="OJD24355.1"/>
    <property type="molecule type" value="Genomic_DNA"/>
</dbReference>
<organism evidence="1 2">
    <name type="scientific">Blastomyces percursus</name>
    <dbReference type="NCBI Taxonomy" id="1658174"/>
    <lineage>
        <taxon>Eukaryota</taxon>
        <taxon>Fungi</taxon>
        <taxon>Dikarya</taxon>
        <taxon>Ascomycota</taxon>
        <taxon>Pezizomycotina</taxon>
        <taxon>Eurotiomycetes</taxon>
        <taxon>Eurotiomycetidae</taxon>
        <taxon>Onygenales</taxon>
        <taxon>Ajellomycetaceae</taxon>
        <taxon>Blastomyces</taxon>
    </lineage>
</organism>